<sequence>MKLKRKIMMRKRLRKKYWYFELNLNECSPVPRKLLSSKIGLTNRHSQVSSGSVSRLCQASI</sequence>
<dbReference type="EMBL" id="CAJEWN010000255">
    <property type="protein sequence ID" value="CAD2175502.1"/>
    <property type="molecule type" value="Genomic_DNA"/>
</dbReference>
<comment type="caution">
    <text evidence="1">The sequence shown here is derived from an EMBL/GenBank/DDBJ whole genome shotgun (WGS) entry which is preliminary data.</text>
</comment>
<accession>A0A6V7VL49</accession>
<protein>
    <submittedName>
        <fullName evidence="1">Uncharacterized protein</fullName>
    </submittedName>
</protein>
<evidence type="ECO:0000313" key="2">
    <source>
        <dbReference type="Proteomes" id="UP000580250"/>
    </source>
</evidence>
<organism evidence="1 2">
    <name type="scientific">Meloidogyne enterolobii</name>
    <name type="common">Root-knot nematode worm</name>
    <name type="synonym">Meloidogyne mayaguensis</name>
    <dbReference type="NCBI Taxonomy" id="390850"/>
    <lineage>
        <taxon>Eukaryota</taxon>
        <taxon>Metazoa</taxon>
        <taxon>Ecdysozoa</taxon>
        <taxon>Nematoda</taxon>
        <taxon>Chromadorea</taxon>
        <taxon>Rhabditida</taxon>
        <taxon>Tylenchina</taxon>
        <taxon>Tylenchomorpha</taxon>
        <taxon>Tylenchoidea</taxon>
        <taxon>Meloidogynidae</taxon>
        <taxon>Meloidogyninae</taxon>
        <taxon>Meloidogyne</taxon>
    </lineage>
</organism>
<name>A0A6V7VL49_MELEN</name>
<dbReference type="Proteomes" id="UP000580250">
    <property type="component" value="Unassembled WGS sequence"/>
</dbReference>
<dbReference type="AlphaFoldDB" id="A0A6V7VL49"/>
<gene>
    <name evidence="1" type="ORF">MENT_LOCUS27230</name>
</gene>
<proteinExistence type="predicted"/>
<evidence type="ECO:0000313" key="1">
    <source>
        <dbReference type="EMBL" id="CAD2175502.1"/>
    </source>
</evidence>
<reference evidence="1 2" key="1">
    <citation type="submission" date="2020-08" db="EMBL/GenBank/DDBJ databases">
        <authorList>
            <person name="Koutsovoulos G."/>
            <person name="Danchin GJ E."/>
        </authorList>
    </citation>
    <scope>NUCLEOTIDE SEQUENCE [LARGE SCALE GENOMIC DNA]</scope>
</reference>